<dbReference type="Proteomes" id="UP001358417">
    <property type="component" value="Unassembled WGS sequence"/>
</dbReference>
<evidence type="ECO:0000313" key="2">
    <source>
        <dbReference type="EMBL" id="KAK5048716.1"/>
    </source>
</evidence>
<feature type="compositionally biased region" description="Basic and acidic residues" evidence="1">
    <location>
        <begin position="16"/>
        <end position="30"/>
    </location>
</feature>
<reference evidence="2 3" key="1">
    <citation type="submission" date="2023-08" db="EMBL/GenBank/DDBJ databases">
        <title>Black Yeasts Isolated from many extreme environments.</title>
        <authorList>
            <person name="Coleine C."/>
            <person name="Stajich J.E."/>
            <person name="Selbmann L."/>
        </authorList>
    </citation>
    <scope>NUCLEOTIDE SEQUENCE [LARGE SCALE GENOMIC DNA]</scope>
    <source>
        <strain evidence="2 3">CCFEE 5792</strain>
    </source>
</reference>
<sequence>MAIMRKRRPRAIDATTRTDHAVSDRLRPLDDLPEPPQRLSRPLEHGNDSEASVNLARATASLPQDALSELFGSSGVTGLPVFEHVTGDGGIGLSHDFVGFDSMMTEFNAREQHATTEQLLAFESVPSAGAVIGSQSPSSLRKEGSKGSDGRIFGVDTLLRPASSSRAMSAGIFNRKDSGNSQFLGSLSQPRPVAISNVHRLHFHGGRRCPLRS</sequence>
<feature type="region of interest" description="Disordered" evidence="1">
    <location>
        <begin position="1"/>
        <end position="51"/>
    </location>
</feature>
<name>A0AAV9N3B5_9EURO</name>
<protein>
    <submittedName>
        <fullName evidence="2">Uncharacterized protein</fullName>
    </submittedName>
</protein>
<dbReference type="GeneID" id="89973982"/>
<dbReference type="RefSeq" id="XP_064704075.1">
    <property type="nucleotide sequence ID" value="XM_064849372.1"/>
</dbReference>
<dbReference type="EMBL" id="JAVRRD010000021">
    <property type="protein sequence ID" value="KAK5048716.1"/>
    <property type="molecule type" value="Genomic_DNA"/>
</dbReference>
<proteinExistence type="predicted"/>
<keyword evidence="3" id="KW-1185">Reference proteome</keyword>
<gene>
    <name evidence="2" type="ORF">LTR84_005808</name>
</gene>
<evidence type="ECO:0000313" key="3">
    <source>
        <dbReference type="Proteomes" id="UP001358417"/>
    </source>
</evidence>
<accession>A0AAV9N3B5</accession>
<dbReference type="AlphaFoldDB" id="A0AAV9N3B5"/>
<evidence type="ECO:0000256" key="1">
    <source>
        <dbReference type="SAM" id="MobiDB-lite"/>
    </source>
</evidence>
<comment type="caution">
    <text evidence="2">The sequence shown here is derived from an EMBL/GenBank/DDBJ whole genome shotgun (WGS) entry which is preliminary data.</text>
</comment>
<organism evidence="2 3">
    <name type="scientific">Exophiala bonariae</name>
    <dbReference type="NCBI Taxonomy" id="1690606"/>
    <lineage>
        <taxon>Eukaryota</taxon>
        <taxon>Fungi</taxon>
        <taxon>Dikarya</taxon>
        <taxon>Ascomycota</taxon>
        <taxon>Pezizomycotina</taxon>
        <taxon>Eurotiomycetes</taxon>
        <taxon>Chaetothyriomycetidae</taxon>
        <taxon>Chaetothyriales</taxon>
        <taxon>Herpotrichiellaceae</taxon>
        <taxon>Exophiala</taxon>
    </lineage>
</organism>